<dbReference type="KEGG" id="mps:MPTP_1551"/>
<dbReference type="Proteomes" id="UP000008456">
    <property type="component" value="Chromosome"/>
</dbReference>
<dbReference type="OrthoDB" id="9803467at2"/>
<dbReference type="SUPFAM" id="SSF56601">
    <property type="entry name" value="beta-lactamase/transpeptidase-like"/>
    <property type="match status" value="1"/>
</dbReference>
<dbReference type="InterPro" id="IPR001466">
    <property type="entry name" value="Beta-lactam-related"/>
</dbReference>
<keyword evidence="4" id="KW-1185">Reference proteome</keyword>
<evidence type="ECO:0000256" key="1">
    <source>
        <dbReference type="ARBA" id="ARBA00022801"/>
    </source>
</evidence>
<dbReference type="GO" id="GO:0016787">
    <property type="term" value="F:hydrolase activity"/>
    <property type="evidence" value="ECO:0007669"/>
    <property type="project" value="UniProtKB-KW"/>
</dbReference>
<keyword evidence="1" id="KW-0378">Hydrolase</keyword>
<dbReference type="PANTHER" id="PTHR43283:SF11">
    <property type="entry name" value="BETA-LACTAMASE-RELATED DOMAIN-CONTAINING PROTEIN"/>
    <property type="match status" value="1"/>
</dbReference>
<evidence type="ECO:0000259" key="2">
    <source>
        <dbReference type="Pfam" id="PF00144"/>
    </source>
</evidence>
<dbReference type="Gene3D" id="3.40.710.10">
    <property type="entry name" value="DD-peptidase/beta-lactamase superfamily"/>
    <property type="match status" value="1"/>
</dbReference>
<reference key="2">
    <citation type="submission" date="2011-04" db="EMBL/GenBank/DDBJ databases">
        <title>Whole genome sequence of Melissococcus plutonius ATCC 35311.</title>
        <authorList>
            <person name="Okumura K."/>
            <person name="Arai R."/>
            <person name="Osaki M."/>
            <person name="Okura M."/>
            <person name="Kirikae T."/>
            <person name="Takamatsu D."/>
            <person name="Akiyama T."/>
        </authorList>
    </citation>
    <scope>NUCLEOTIDE SEQUENCE</scope>
    <source>
        <strain>ATCC 35311</strain>
    </source>
</reference>
<dbReference type="STRING" id="940190.MPTP_1551"/>
<dbReference type="Pfam" id="PF00144">
    <property type="entry name" value="Beta-lactamase"/>
    <property type="match status" value="1"/>
</dbReference>
<dbReference type="PANTHER" id="PTHR43283">
    <property type="entry name" value="BETA-LACTAMASE-RELATED"/>
    <property type="match status" value="1"/>
</dbReference>
<sequence>MYKQTQAMIQELLKKKIFPGVAFTFIRNNNQESYCFGDAQLLPTRQPLTPNLLFDVASLTKVICTTTVILKLWQEGIIALEDPIKKYYPDFNDEKITIHHLMTHTSDITGYISNRDQLNKEELRKAYNQLQSGKYLGKRVMYTDTGTILLGFMLESIFNEDVVTIFTKNVLQPLQMSMSTFLLDDYKICIPTENHKERGIIQGQTHDPKAFILKEHAGNAGLFTNNKDLVNFVSMYLNEGSYEGKCILTPETIQALLINQTPFDENSWSLGWKLKNDLSDNHPLLFHTGYTGTFLLIDVQQKEAFIFLSNRIHPVDHKEIYIKCRDELVQQYL</sequence>
<dbReference type="EMBL" id="AP012200">
    <property type="protein sequence ID" value="BAK21979.1"/>
    <property type="molecule type" value="Genomic_DNA"/>
</dbReference>
<dbReference type="InterPro" id="IPR012338">
    <property type="entry name" value="Beta-lactam/transpept-like"/>
</dbReference>
<dbReference type="InterPro" id="IPR050789">
    <property type="entry name" value="Diverse_Enzym_Activities"/>
</dbReference>
<dbReference type="AlphaFoldDB" id="F3YBV1"/>
<reference evidence="3 4" key="1">
    <citation type="journal article" date="2011" name="J. Bacteriol.">
        <title>Complete genome sequence of Melissococcus plutonius ATCC 35311.</title>
        <authorList>
            <person name="Okumura K."/>
            <person name="Arai R."/>
            <person name="Okura M."/>
            <person name="Kirikae T."/>
            <person name="Takamatsu D."/>
            <person name="Osaki M."/>
            <person name="Miyoshi-Akiyama T."/>
        </authorList>
    </citation>
    <scope>NUCLEOTIDE SEQUENCE [LARGE SCALE GENOMIC DNA]</scope>
    <source>
        <strain evidence="4">ATCC 35311 / CIP 104052 / LMG 20360 / NCIMB 702443</strain>
    </source>
</reference>
<accession>F3YBV1</accession>
<organism evidence="3 4">
    <name type="scientific">Melissococcus plutonius (strain ATCC 35311 / DSM 29964 / CIP 104052 / LMG 20360 / NCIMB 702443)</name>
    <dbReference type="NCBI Taxonomy" id="940190"/>
    <lineage>
        <taxon>Bacteria</taxon>
        <taxon>Bacillati</taxon>
        <taxon>Bacillota</taxon>
        <taxon>Bacilli</taxon>
        <taxon>Lactobacillales</taxon>
        <taxon>Enterococcaceae</taxon>
        <taxon>Melissococcus</taxon>
    </lineage>
</organism>
<dbReference type="HOGENOM" id="CLU_020027_1_0_9"/>
<evidence type="ECO:0000313" key="3">
    <source>
        <dbReference type="EMBL" id="BAK21979.1"/>
    </source>
</evidence>
<feature type="domain" description="Beta-lactamase-related" evidence="2">
    <location>
        <begin position="6"/>
        <end position="317"/>
    </location>
</feature>
<evidence type="ECO:0000313" key="4">
    <source>
        <dbReference type="Proteomes" id="UP000008456"/>
    </source>
</evidence>
<dbReference type="RefSeq" id="WP_013774415.1">
    <property type="nucleotide sequence ID" value="NC_015516.1"/>
</dbReference>
<gene>
    <name evidence="3" type="ordered locus">MPTP_1551</name>
</gene>
<name>F3YBV1_MELPT</name>
<protein>
    <submittedName>
        <fullName evidence="3">Beta-lactamase class C and other penicillin binding proteins</fullName>
    </submittedName>
</protein>
<proteinExistence type="predicted"/>